<feature type="compositionally biased region" description="Basic and acidic residues" evidence="12">
    <location>
        <begin position="366"/>
        <end position="378"/>
    </location>
</feature>
<dbReference type="FunFam" id="3.30.50.10:FF:000001">
    <property type="entry name" value="GATA transcription factor (GATAd)"/>
    <property type="match status" value="1"/>
</dbReference>
<dbReference type="PROSITE" id="PS00344">
    <property type="entry name" value="GATA_ZN_FINGER_1"/>
    <property type="match status" value="2"/>
</dbReference>
<evidence type="ECO:0000256" key="10">
    <source>
        <dbReference type="ARBA" id="ARBA00023242"/>
    </source>
</evidence>
<dbReference type="PROSITE" id="PS50114">
    <property type="entry name" value="GATA_ZN_FINGER_2"/>
    <property type="match status" value="2"/>
</dbReference>
<protein>
    <submittedName>
        <fullName evidence="15">Box A-binding factor-like isoform X1</fullName>
    </submittedName>
</protein>
<evidence type="ECO:0000259" key="13">
    <source>
        <dbReference type="PROSITE" id="PS50114"/>
    </source>
</evidence>
<feature type="domain" description="GATA-type" evidence="13">
    <location>
        <begin position="777"/>
        <end position="831"/>
    </location>
</feature>
<feature type="region of interest" description="Disordered" evidence="12">
    <location>
        <begin position="244"/>
        <end position="285"/>
    </location>
</feature>
<evidence type="ECO:0000256" key="12">
    <source>
        <dbReference type="SAM" id="MobiDB-lite"/>
    </source>
</evidence>
<name>A0AAJ7RXQ7_9HYME</name>
<dbReference type="FunFam" id="3.30.50.10:FF:000032">
    <property type="entry name" value="Transcription factor GATA-3"/>
    <property type="match status" value="1"/>
</dbReference>
<keyword evidence="14" id="KW-1185">Reference proteome</keyword>
<dbReference type="GO" id="GO:0005634">
    <property type="term" value="C:nucleus"/>
    <property type="evidence" value="ECO:0007669"/>
    <property type="project" value="UniProtKB-SubCell"/>
</dbReference>
<feature type="region of interest" description="Disordered" evidence="12">
    <location>
        <begin position="974"/>
        <end position="1013"/>
    </location>
</feature>
<feature type="compositionally biased region" description="Low complexity" evidence="12">
    <location>
        <begin position="975"/>
        <end position="990"/>
    </location>
</feature>
<dbReference type="GO" id="GO:0045165">
    <property type="term" value="P:cell fate commitment"/>
    <property type="evidence" value="ECO:0007669"/>
    <property type="project" value="TreeGrafter"/>
</dbReference>
<evidence type="ECO:0000256" key="5">
    <source>
        <dbReference type="ARBA" id="ARBA00022833"/>
    </source>
</evidence>
<accession>A0AAJ7RXQ7</accession>
<evidence type="ECO:0000256" key="8">
    <source>
        <dbReference type="ARBA" id="ARBA00023159"/>
    </source>
</evidence>
<feature type="region of interest" description="Disordered" evidence="12">
    <location>
        <begin position="557"/>
        <end position="595"/>
    </location>
</feature>
<dbReference type="Gene3D" id="3.30.50.10">
    <property type="entry name" value="Erythroid Transcription Factor GATA-1, subunit A"/>
    <property type="match status" value="2"/>
</dbReference>
<feature type="domain" description="GATA-type" evidence="13">
    <location>
        <begin position="831"/>
        <end position="884"/>
    </location>
</feature>
<keyword evidence="6" id="KW-0805">Transcription regulation</keyword>
<feature type="compositionally biased region" description="Gly residues" evidence="12">
    <location>
        <begin position="459"/>
        <end position="480"/>
    </location>
</feature>
<comment type="subcellular location">
    <subcellularLocation>
        <location evidence="1">Nucleus</location>
    </subcellularLocation>
</comment>
<dbReference type="PANTHER" id="PTHR10071">
    <property type="entry name" value="TRANSCRIPTION FACTOR GATA FAMILY MEMBER"/>
    <property type="match status" value="1"/>
</dbReference>
<dbReference type="GO" id="GO:0000122">
    <property type="term" value="P:negative regulation of transcription by RNA polymerase II"/>
    <property type="evidence" value="ECO:0007669"/>
    <property type="project" value="TreeGrafter"/>
</dbReference>
<keyword evidence="7" id="KW-0238">DNA-binding</keyword>
<evidence type="ECO:0000256" key="4">
    <source>
        <dbReference type="ARBA" id="ARBA00022771"/>
    </source>
</evidence>
<feature type="region of interest" description="Disordered" evidence="12">
    <location>
        <begin position="18"/>
        <end position="73"/>
    </location>
</feature>
<feature type="compositionally biased region" description="Basic residues" evidence="12">
    <location>
        <begin position="268"/>
        <end position="285"/>
    </location>
</feature>
<dbReference type="CDD" id="cd00202">
    <property type="entry name" value="ZnF_GATA"/>
    <property type="match status" value="2"/>
</dbReference>
<keyword evidence="4 11" id="KW-0863">Zinc-finger</keyword>
<evidence type="ECO:0000256" key="1">
    <source>
        <dbReference type="ARBA" id="ARBA00004123"/>
    </source>
</evidence>
<feature type="region of interest" description="Disordered" evidence="12">
    <location>
        <begin position="125"/>
        <end position="174"/>
    </location>
</feature>
<gene>
    <name evidence="15" type="primary">LOC108622355</name>
</gene>
<keyword evidence="2" id="KW-0479">Metal-binding</keyword>
<feature type="compositionally biased region" description="Low complexity" evidence="12">
    <location>
        <begin position="249"/>
        <end position="267"/>
    </location>
</feature>
<evidence type="ECO:0000313" key="14">
    <source>
        <dbReference type="Proteomes" id="UP000694925"/>
    </source>
</evidence>
<dbReference type="GO" id="GO:0000978">
    <property type="term" value="F:RNA polymerase II cis-regulatory region sequence-specific DNA binding"/>
    <property type="evidence" value="ECO:0007669"/>
    <property type="project" value="TreeGrafter"/>
</dbReference>
<keyword evidence="5" id="KW-0862">Zinc</keyword>
<feature type="region of interest" description="Disordered" evidence="12">
    <location>
        <begin position="910"/>
        <end position="930"/>
    </location>
</feature>
<evidence type="ECO:0000256" key="9">
    <source>
        <dbReference type="ARBA" id="ARBA00023163"/>
    </source>
</evidence>
<feature type="compositionally biased region" description="Low complexity" evidence="12">
    <location>
        <begin position="481"/>
        <end position="493"/>
    </location>
</feature>
<dbReference type="SUPFAM" id="SSF57716">
    <property type="entry name" value="Glucocorticoid receptor-like (DNA-binding domain)"/>
    <property type="match status" value="2"/>
</dbReference>
<evidence type="ECO:0000256" key="7">
    <source>
        <dbReference type="ARBA" id="ARBA00023125"/>
    </source>
</evidence>
<dbReference type="InterPro" id="IPR039355">
    <property type="entry name" value="Transcription_factor_GATA"/>
</dbReference>
<dbReference type="Proteomes" id="UP000694925">
    <property type="component" value="Unplaced"/>
</dbReference>
<dbReference type="PRINTS" id="PR00619">
    <property type="entry name" value="GATAZNFINGER"/>
</dbReference>
<dbReference type="InterPro" id="IPR000679">
    <property type="entry name" value="Znf_GATA"/>
</dbReference>
<dbReference type="KEGG" id="ccal:108622355"/>
<feature type="region of interest" description="Disordered" evidence="12">
    <location>
        <begin position="298"/>
        <end position="382"/>
    </location>
</feature>
<feature type="region of interest" description="Disordered" evidence="12">
    <location>
        <begin position="875"/>
        <end position="898"/>
    </location>
</feature>
<feature type="region of interest" description="Disordered" evidence="12">
    <location>
        <begin position="412"/>
        <end position="441"/>
    </location>
</feature>
<dbReference type="AlphaFoldDB" id="A0AAJ7RXQ7"/>
<feature type="compositionally biased region" description="Low complexity" evidence="12">
    <location>
        <begin position="910"/>
        <end position="924"/>
    </location>
</feature>
<keyword evidence="9" id="KW-0804">Transcription</keyword>
<keyword evidence="8" id="KW-0010">Activator</keyword>
<feature type="region of interest" description="Disordered" evidence="12">
    <location>
        <begin position="456"/>
        <end position="519"/>
    </location>
</feature>
<evidence type="ECO:0000256" key="11">
    <source>
        <dbReference type="PROSITE-ProRule" id="PRU00094"/>
    </source>
</evidence>
<dbReference type="Pfam" id="PF00320">
    <property type="entry name" value="GATA"/>
    <property type="match status" value="2"/>
</dbReference>
<reference evidence="15" key="1">
    <citation type="submission" date="2025-08" db="UniProtKB">
        <authorList>
            <consortium name="RefSeq"/>
        </authorList>
    </citation>
    <scope>IDENTIFICATION</scope>
    <source>
        <tissue evidence="15">Whole body</tissue>
    </source>
</reference>
<dbReference type="GO" id="GO:0008270">
    <property type="term" value="F:zinc ion binding"/>
    <property type="evidence" value="ECO:0007669"/>
    <property type="project" value="UniProtKB-KW"/>
</dbReference>
<dbReference type="PANTHER" id="PTHR10071:SF337">
    <property type="entry name" value="GATA-BINDING FACTOR A"/>
    <property type="match status" value="1"/>
</dbReference>
<keyword evidence="3" id="KW-0677">Repeat</keyword>
<dbReference type="GO" id="GO:0000981">
    <property type="term" value="F:DNA-binding transcription factor activity, RNA polymerase II-specific"/>
    <property type="evidence" value="ECO:0007669"/>
    <property type="project" value="TreeGrafter"/>
</dbReference>
<dbReference type="GeneID" id="108622355"/>
<evidence type="ECO:0000256" key="3">
    <source>
        <dbReference type="ARBA" id="ARBA00022737"/>
    </source>
</evidence>
<sequence length="1064" mass="114350">MVGRFAVSCPWMRALSGLKRGDPPSSATSRSSAPSREPSAHVVSGFPAGKLGIEVVGPRGTRTPPRKRPRCTTTRYLCSPDAIHRSILDASTPSNYLLLVLTGIVQLTTAKYVEETGDSVDEEVAGGEVKGTNGGTVKRSRPRASIFRQQSEGSQQQRERGQLTYGKRGSEEEGGDIVGVLEAGQQEIENGAVTETSNVEPVAIPVSTSHGIDVNAAYGLHSLCYDSVLQERGYLEQESIRYGGGDLGGDSTSLSERQQLQEQQVSQSHHHHHQQQQQQQHHHHRAEYVQLGARQVSVTEGGDSGQPSEGSVVSEENRAGSHAPRSTMHRYGTESLSAHRHHHHQQQHQHLHSGQASQHNALSSHRHLDEQDSQSHQEVDEDVDRVSGIAAAMRGARGDFTLLYSNLGTTGASNSDSEVGTNEVHQSQQQHHTQHHQHHQLDEVLTDDAYLQHQIRSGAGSGNGSKGGGGGGSGAEGGGSPTLRTGSSPGSSRSPHDDQRLSSPHRQGQAEGGYSPGEQSRQSYAHLTAMQPPVSVQSNHGLTQDADRVSDQLYIDPMYSHHTPGGSHHHQDHESGSSTPHSPSGVLARRRQTEEEVEGVYDYSTNIMHSLYRSMSGVSGMTTAGATGTGSTYGLSYMTGSPTELTTSHQQLWNAQGLSAGLPGMSEDYSGSGKSSGTVSHQAQTLPGFSQPFCGRASFRGYSPSYSTQQTGVGVGGSVVETSAWASYAPPSNDSLTAPYAMPSRRQTVNPPSTPTQHQLTATASLSAMHNIEAEYFTEGRECVNCGAISTPLWRRDGTGHYLCNACGLYHKMNGMNRPLVKQPRRLSASRRAGTSCSNCQTMTTSLWRRNTVGEPVCNACGLYFKLHGVNRPPTMKKESIQTRKRKPKGGMKSTDTPIVGNVAACANNTNAANNNNNNNNNNNTLKLEPDTYGDLRMTQVAQASYGNTLYGSPQSSGSIVCYSPITYHDMIASQQQQPQQQQQQQQHQQLLENHSPKVECPSPPCANRSPGIISAGHSPDHHHQLTTPHIVTLGSNSSPSAGATKIILDNGHPNRPTVVSISS</sequence>
<evidence type="ECO:0000256" key="6">
    <source>
        <dbReference type="ARBA" id="ARBA00023015"/>
    </source>
</evidence>
<dbReference type="RefSeq" id="XP_026667225.1">
    <property type="nucleotide sequence ID" value="XM_026811424.1"/>
</dbReference>
<dbReference type="InterPro" id="IPR013088">
    <property type="entry name" value="Znf_NHR/GATA"/>
</dbReference>
<evidence type="ECO:0000256" key="2">
    <source>
        <dbReference type="ARBA" id="ARBA00022723"/>
    </source>
</evidence>
<feature type="compositionally biased region" description="Polar residues" evidence="12">
    <location>
        <begin position="412"/>
        <end position="424"/>
    </location>
</feature>
<organism evidence="14 15">
    <name type="scientific">Ceratina calcarata</name>
    <dbReference type="NCBI Taxonomy" id="156304"/>
    <lineage>
        <taxon>Eukaryota</taxon>
        <taxon>Metazoa</taxon>
        <taxon>Ecdysozoa</taxon>
        <taxon>Arthropoda</taxon>
        <taxon>Hexapoda</taxon>
        <taxon>Insecta</taxon>
        <taxon>Pterygota</taxon>
        <taxon>Neoptera</taxon>
        <taxon>Endopterygota</taxon>
        <taxon>Hymenoptera</taxon>
        <taxon>Apocrita</taxon>
        <taxon>Aculeata</taxon>
        <taxon>Apoidea</taxon>
        <taxon>Anthophila</taxon>
        <taxon>Apidae</taxon>
        <taxon>Ceratina</taxon>
        <taxon>Zadontomerus</taxon>
    </lineage>
</organism>
<evidence type="ECO:0000313" key="15">
    <source>
        <dbReference type="RefSeq" id="XP_026667225.1"/>
    </source>
</evidence>
<feature type="compositionally biased region" description="Basic residues" evidence="12">
    <location>
        <begin position="338"/>
        <end position="351"/>
    </location>
</feature>
<dbReference type="GO" id="GO:0045944">
    <property type="term" value="P:positive regulation of transcription by RNA polymerase II"/>
    <property type="evidence" value="ECO:0007669"/>
    <property type="project" value="TreeGrafter"/>
</dbReference>
<keyword evidence="10" id="KW-0539">Nucleus</keyword>
<dbReference type="SMART" id="SM00401">
    <property type="entry name" value="ZnF_GATA"/>
    <property type="match status" value="2"/>
</dbReference>
<proteinExistence type="predicted"/>
<feature type="compositionally biased region" description="Low complexity" evidence="12">
    <location>
        <begin position="23"/>
        <end position="37"/>
    </location>
</feature>